<comment type="cofactor">
    <cofactor evidence="1">
        <name>Ca(2+)</name>
        <dbReference type="ChEBI" id="CHEBI:29108"/>
    </cofactor>
</comment>
<dbReference type="InterPro" id="IPR000209">
    <property type="entry name" value="Peptidase_S8/S53_dom"/>
</dbReference>
<dbReference type="InterPro" id="IPR050819">
    <property type="entry name" value="Tripeptidyl-peptidase_I"/>
</dbReference>
<dbReference type="RefSeq" id="WP_220192847.1">
    <property type="nucleotide sequence ID" value="NZ_BNJF01000001.1"/>
</dbReference>
<proteinExistence type="predicted"/>
<evidence type="ECO:0000256" key="2">
    <source>
        <dbReference type="ARBA" id="ARBA00022670"/>
    </source>
</evidence>
<evidence type="ECO:0000256" key="3">
    <source>
        <dbReference type="ARBA" id="ARBA00022723"/>
    </source>
</evidence>
<dbReference type="InterPro" id="IPR015366">
    <property type="entry name" value="S53_propep"/>
</dbReference>
<gene>
    <name evidence="10" type="ORF">KSX_15320</name>
</gene>
<protein>
    <submittedName>
        <fullName evidence="10">Pseudomonapepsin</fullName>
    </submittedName>
</protein>
<dbReference type="InterPro" id="IPR030400">
    <property type="entry name" value="Sedolisin_dom"/>
</dbReference>
<dbReference type="CDD" id="cd11377">
    <property type="entry name" value="Pro-peptidase_S53"/>
    <property type="match status" value="1"/>
</dbReference>
<keyword evidence="2" id="KW-0645">Protease</keyword>
<evidence type="ECO:0000256" key="6">
    <source>
        <dbReference type="ARBA" id="ARBA00022837"/>
    </source>
</evidence>
<reference evidence="10" key="1">
    <citation type="submission" date="2020-10" db="EMBL/GenBank/DDBJ databases">
        <title>Taxonomic study of unclassified bacteria belonging to the class Ktedonobacteria.</title>
        <authorList>
            <person name="Yabe S."/>
            <person name="Wang C.M."/>
            <person name="Zheng Y."/>
            <person name="Sakai Y."/>
            <person name="Cavaletti L."/>
            <person name="Monciardini P."/>
            <person name="Donadio S."/>
        </authorList>
    </citation>
    <scope>NUCLEOTIDE SEQUENCE</scope>
    <source>
        <strain evidence="10">SOSP1-1</strain>
    </source>
</reference>
<dbReference type="PANTHER" id="PTHR14218">
    <property type="entry name" value="PROTEASE S8 TRIPEPTIDYL PEPTIDASE I CLN2"/>
    <property type="match status" value="1"/>
</dbReference>
<dbReference type="GO" id="GO:0006508">
    <property type="term" value="P:proteolysis"/>
    <property type="evidence" value="ECO:0007669"/>
    <property type="project" value="UniProtKB-KW"/>
</dbReference>
<evidence type="ECO:0000313" key="11">
    <source>
        <dbReference type="Proteomes" id="UP000612362"/>
    </source>
</evidence>
<evidence type="ECO:0000256" key="4">
    <source>
        <dbReference type="ARBA" id="ARBA00022801"/>
    </source>
</evidence>
<keyword evidence="4" id="KW-0378">Hydrolase</keyword>
<dbReference type="SMART" id="SM00944">
    <property type="entry name" value="Pro-kuma_activ"/>
    <property type="match status" value="1"/>
</dbReference>
<feature type="compositionally biased region" description="Polar residues" evidence="8">
    <location>
        <begin position="417"/>
        <end position="434"/>
    </location>
</feature>
<dbReference type="PROSITE" id="PS51695">
    <property type="entry name" value="SEDOLISIN"/>
    <property type="match status" value="1"/>
</dbReference>
<dbReference type="PROSITE" id="PS00138">
    <property type="entry name" value="SUBTILASE_SER"/>
    <property type="match status" value="1"/>
</dbReference>
<evidence type="ECO:0000256" key="7">
    <source>
        <dbReference type="ARBA" id="ARBA00023145"/>
    </source>
</evidence>
<evidence type="ECO:0000256" key="1">
    <source>
        <dbReference type="ARBA" id="ARBA00001913"/>
    </source>
</evidence>
<dbReference type="GO" id="GO:0004252">
    <property type="term" value="F:serine-type endopeptidase activity"/>
    <property type="evidence" value="ECO:0007669"/>
    <property type="project" value="InterPro"/>
</dbReference>
<feature type="compositionally biased region" description="Polar residues" evidence="8">
    <location>
        <begin position="447"/>
        <end position="464"/>
    </location>
</feature>
<dbReference type="Pfam" id="PF09286">
    <property type="entry name" value="Pro-kuma_activ"/>
    <property type="match status" value="1"/>
</dbReference>
<dbReference type="AlphaFoldDB" id="A0A8J3I0M2"/>
<keyword evidence="3" id="KW-0479">Metal-binding</keyword>
<feature type="region of interest" description="Disordered" evidence="8">
    <location>
        <begin position="417"/>
        <end position="473"/>
    </location>
</feature>
<keyword evidence="6" id="KW-0106">Calcium</keyword>
<dbReference type="InterPro" id="IPR036852">
    <property type="entry name" value="Peptidase_S8/S53_dom_sf"/>
</dbReference>
<evidence type="ECO:0000313" key="10">
    <source>
        <dbReference type="EMBL" id="GHO43369.1"/>
    </source>
</evidence>
<name>A0A8J3I0M2_9CHLR</name>
<keyword evidence="5" id="KW-0720">Serine protease</keyword>
<dbReference type="InterPro" id="IPR023828">
    <property type="entry name" value="Peptidase_S8_Ser-AS"/>
</dbReference>
<dbReference type="SUPFAM" id="SSF52743">
    <property type="entry name" value="Subtilisin-like"/>
    <property type="match status" value="1"/>
</dbReference>
<evidence type="ECO:0000259" key="9">
    <source>
        <dbReference type="PROSITE" id="PS51695"/>
    </source>
</evidence>
<dbReference type="EMBL" id="BNJF01000001">
    <property type="protein sequence ID" value="GHO43369.1"/>
    <property type="molecule type" value="Genomic_DNA"/>
</dbReference>
<dbReference type="PANTHER" id="PTHR14218:SF15">
    <property type="entry name" value="TRIPEPTIDYL-PEPTIDASE 1"/>
    <property type="match status" value="1"/>
</dbReference>
<organism evidence="10 11">
    <name type="scientific">Ktedonospora formicarum</name>
    <dbReference type="NCBI Taxonomy" id="2778364"/>
    <lineage>
        <taxon>Bacteria</taxon>
        <taxon>Bacillati</taxon>
        <taxon>Chloroflexota</taxon>
        <taxon>Ktedonobacteria</taxon>
        <taxon>Ktedonobacterales</taxon>
        <taxon>Ktedonobacteraceae</taxon>
        <taxon>Ktedonospora</taxon>
    </lineage>
</organism>
<keyword evidence="11" id="KW-1185">Reference proteome</keyword>
<dbReference type="GO" id="GO:0008240">
    <property type="term" value="F:tripeptidyl-peptidase activity"/>
    <property type="evidence" value="ECO:0007669"/>
    <property type="project" value="TreeGrafter"/>
</dbReference>
<evidence type="ECO:0000256" key="5">
    <source>
        <dbReference type="ARBA" id="ARBA00022825"/>
    </source>
</evidence>
<dbReference type="Pfam" id="PF00082">
    <property type="entry name" value="Peptidase_S8"/>
    <property type="match status" value="1"/>
</dbReference>
<dbReference type="Proteomes" id="UP000612362">
    <property type="component" value="Unassembled WGS sequence"/>
</dbReference>
<feature type="domain" description="Peptidase S53" evidence="9">
    <location>
        <begin position="226"/>
        <end position="577"/>
    </location>
</feature>
<dbReference type="GO" id="GO:0046872">
    <property type="term" value="F:metal ion binding"/>
    <property type="evidence" value="ECO:0007669"/>
    <property type="project" value="UniProtKB-KW"/>
</dbReference>
<keyword evidence="7" id="KW-0865">Zymogen</keyword>
<dbReference type="SUPFAM" id="SSF54897">
    <property type="entry name" value="Protease propeptides/inhibitors"/>
    <property type="match status" value="1"/>
</dbReference>
<dbReference type="Gene3D" id="3.40.50.200">
    <property type="entry name" value="Peptidase S8/S53 domain"/>
    <property type="match status" value="1"/>
</dbReference>
<accession>A0A8J3I0M2</accession>
<sequence length="592" mass="62569">MKLSTRKWSFPLALIALLLLVAAIIAAQVLGSHLAASANGPNHGHELGQRTKLSGHMAPLLKKYKPMHASNGQQTLNLAISLNLRNSSELDALLAAQNNPHSPLYHHYLTSQEFAQRFSPTRQEVQRVTAYVRANGLRVTGISSNNQLINVSGTMENVERVFNVSISDYNLDGHIAYAPTNEPSVPADMANMILHISGLTNAARYQPQLTALPGNTRQRHQGPQGGYTPTELRTAYNVTPLLQAGNDGTGQTVALFELDGYTPSNIDTYLQQYDLGAPKYSNVLVDGATNTPGSGAVEVELDMEVVSAIAPGANQKVYIGPNSDTGVIDTYNKIVTDNAAKVVSISWGLCEQSSGDAMLDSLNNIFKQGASQGQAFFAASGDAGAYDCGDNQLAVDSPASDPNVVGVGGTRLQLSTNGTYQEESVWSDPTTTDRGPNGVGGGGGISSHFSRPTYQDGVQDNANRTVPDVSADADPQTGYSVFATGRWGTVGGTSAAAPLWAGIATLINQHLKEQNQPTLGNAHTQLYNLFTKQQTAAPFHDVTTGDNLHYQATQGYDLASGLGTPNAWNIAQDLAATNNGDGNGDGDTGTTT</sequence>
<dbReference type="CDD" id="cd04056">
    <property type="entry name" value="Peptidases_S53"/>
    <property type="match status" value="1"/>
</dbReference>
<evidence type="ECO:0000256" key="8">
    <source>
        <dbReference type="SAM" id="MobiDB-lite"/>
    </source>
</evidence>
<comment type="caution">
    <text evidence="10">The sequence shown here is derived from an EMBL/GenBank/DDBJ whole genome shotgun (WGS) entry which is preliminary data.</text>
</comment>